<dbReference type="EMBL" id="JBHTIC010000002">
    <property type="protein sequence ID" value="MFD0760755.1"/>
    <property type="molecule type" value="Genomic_DNA"/>
</dbReference>
<keyword evidence="8" id="KW-1185">Reference proteome</keyword>
<dbReference type="Pfam" id="PF01546">
    <property type="entry name" value="Peptidase_M20"/>
    <property type="match status" value="1"/>
</dbReference>
<dbReference type="PANTHER" id="PTHR43808">
    <property type="entry name" value="ACETYLORNITHINE DEACETYLASE"/>
    <property type="match status" value="1"/>
</dbReference>
<dbReference type="CDD" id="cd05651">
    <property type="entry name" value="M20_ArgE_DapE-like"/>
    <property type="match status" value="1"/>
</dbReference>
<keyword evidence="4" id="KW-0862">Zinc</keyword>
<dbReference type="RefSeq" id="WP_386781345.1">
    <property type="nucleotide sequence ID" value="NZ_JBHTIC010000002.1"/>
</dbReference>
<evidence type="ECO:0000256" key="1">
    <source>
        <dbReference type="ARBA" id="ARBA00001947"/>
    </source>
</evidence>
<dbReference type="InterPro" id="IPR002933">
    <property type="entry name" value="Peptidase_M20"/>
</dbReference>
<keyword evidence="5" id="KW-0170">Cobalt</keyword>
<dbReference type="InterPro" id="IPR036264">
    <property type="entry name" value="Bact_exopeptidase_dim_dom"/>
</dbReference>
<dbReference type="Pfam" id="PF07687">
    <property type="entry name" value="M20_dimer"/>
    <property type="match status" value="1"/>
</dbReference>
<organism evidence="7 8">
    <name type="scientific">Lutibacter aestuarii</name>
    <dbReference type="NCBI Taxonomy" id="861111"/>
    <lineage>
        <taxon>Bacteria</taxon>
        <taxon>Pseudomonadati</taxon>
        <taxon>Bacteroidota</taxon>
        <taxon>Flavobacteriia</taxon>
        <taxon>Flavobacteriales</taxon>
        <taxon>Flavobacteriaceae</taxon>
        <taxon>Lutibacter</taxon>
    </lineage>
</organism>
<evidence type="ECO:0000256" key="4">
    <source>
        <dbReference type="ARBA" id="ARBA00022833"/>
    </source>
</evidence>
<dbReference type="Proteomes" id="UP001597032">
    <property type="component" value="Unassembled WGS sequence"/>
</dbReference>
<keyword evidence="3" id="KW-0378">Hydrolase</keyword>
<reference evidence="8" key="1">
    <citation type="journal article" date="2019" name="Int. J. Syst. Evol. Microbiol.">
        <title>The Global Catalogue of Microorganisms (GCM) 10K type strain sequencing project: providing services to taxonomists for standard genome sequencing and annotation.</title>
        <authorList>
            <consortium name="The Broad Institute Genomics Platform"/>
            <consortium name="The Broad Institute Genome Sequencing Center for Infectious Disease"/>
            <person name="Wu L."/>
            <person name="Ma J."/>
        </authorList>
    </citation>
    <scope>NUCLEOTIDE SEQUENCE [LARGE SCALE GENOMIC DNA]</scope>
    <source>
        <strain evidence="8">CCUG 60022</strain>
    </source>
</reference>
<proteinExistence type="predicted"/>
<dbReference type="InterPro" id="IPR050072">
    <property type="entry name" value="Peptidase_M20A"/>
</dbReference>
<dbReference type="InterPro" id="IPR001261">
    <property type="entry name" value="ArgE/DapE_CS"/>
</dbReference>
<gene>
    <name evidence="7" type="ORF">ACFQZW_01530</name>
</gene>
<dbReference type="InterPro" id="IPR011650">
    <property type="entry name" value="Peptidase_M20_dimer"/>
</dbReference>
<evidence type="ECO:0000313" key="7">
    <source>
        <dbReference type="EMBL" id="MFD0760755.1"/>
    </source>
</evidence>
<evidence type="ECO:0000256" key="5">
    <source>
        <dbReference type="ARBA" id="ARBA00023285"/>
    </source>
</evidence>
<comment type="cofactor">
    <cofactor evidence="1">
        <name>Zn(2+)</name>
        <dbReference type="ChEBI" id="CHEBI:29105"/>
    </cofactor>
</comment>
<accession>A0ABW2Z2Y2</accession>
<dbReference type="Gene3D" id="3.30.70.360">
    <property type="match status" value="1"/>
</dbReference>
<dbReference type="SUPFAM" id="SSF53187">
    <property type="entry name" value="Zn-dependent exopeptidases"/>
    <property type="match status" value="1"/>
</dbReference>
<evidence type="ECO:0000256" key="3">
    <source>
        <dbReference type="ARBA" id="ARBA00022801"/>
    </source>
</evidence>
<dbReference type="SUPFAM" id="SSF55031">
    <property type="entry name" value="Bacterial exopeptidase dimerisation domain"/>
    <property type="match status" value="1"/>
</dbReference>
<protein>
    <submittedName>
        <fullName evidence="7">M20 family metallo-hydrolase</fullName>
    </submittedName>
</protein>
<dbReference type="PANTHER" id="PTHR43808:SF31">
    <property type="entry name" value="N-ACETYL-L-CITRULLINE DEACETYLASE"/>
    <property type="match status" value="1"/>
</dbReference>
<evidence type="ECO:0000313" key="8">
    <source>
        <dbReference type="Proteomes" id="UP001597032"/>
    </source>
</evidence>
<dbReference type="Gene3D" id="3.40.630.10">
    <property type="entry name" value="Zn peptidases"/>
    <property type="match status" value="1"/>
</dbReference>
<evidence type="ECO:0000256" key="2">
    <source>
        <dbReference type="ARBA" id="ARBA00022723"/>
    </source>
</evidence>
<comment type="caution">
    <text evidence="7">The sequence shown here is derived from an EMBL/GenBank/DDBJ whole genome shotgun (WGS) entry which is preliminary data.</text>
</comment>
<feature type="domain" description="Peptidase M20 dimerisation" evidence="6">
    <location>
        <begin position="167"/>
        <end position="267"/>
    </location>
</feature>
<sequence length="352" mass="38898">MIQQLTDGAIELLQKLISTQSFSGEENETALLIMQYFSNHNIKFESDKHNVWAKNKYFDFSKKTILLNSHHDTVKPNKGYTRNPLKAEIIDGKLYGLGSNDAGGCLVSLLATFTYFYNKTDLKYNLVIVASAEEENSGPNGLNSMLSIIPEIDFAIVGEPTLMNLAIAEKGLMVLNCEAKGTAGHAAHGIGDNAIYNAINDIHWFQNYEFPKESETLGKVKMTVTQIEAGHQHNVIPASCKYVVDVRVTDAYSNQEVFDIIQSNVASEVCPRSLRLNSSSIPKNHPIVKAGIKLGRQTYGSPTLSDQAVLSCPSLKLGPGQSLRSHTADEFIYINEIVEGIQLYIKILEEII</sequence>
<name>A0ABW2Z2Y2_9FLAO</name>
<keyword evidence="2" id="KW-0479">Metal-binding</keyword>
<evidence type="ECO:0000259" key="6">
    <source>
        <dbReference type="Pfam" id="PF07687"/>
    </source>
</evidence>
<dbReference type="PROSITE" id="PS00758">
    <property type="entry name" value="ARGE_DAPE_CPG2_1"/>
    <property type="match status" value="1"/>
</dbReference>